<accession>A0A8H7NTX6</accession>
<gene>
    <name evidence="1" type="ORF">IEO21_09704</name>
</gene>
<dbReference type="AlphaFoldDB" id="A0A8H7NTX6"/>
<evidence type="ECO:0000313" key="2">
    <source>
        <dbReference type="Proteomes" id="UP000639403"/>
    </source>
</evidence>
<reference evidence="1" key="1">
    <citation type="submission" date="2020-11" db="EMBL/GenBank/DDBJ databases">
        <authorList>
            <person name="Koelle M."/>
            <person name="Horta M.A.C."/>
            <person name="Nowrousian M."/>
            <person name="Ohm R.A."/>
            <person name="Benz P."/>
            <person name="Pilgard A."/>
        </authorList>
    </citation>
    <scope>NUCLEOTIDE SEQUENCE</scope>
    <source>
        <strain evidence="1">FPRL280</strain>
    </source>
</reference>
<dbReference type="EMBL" id="JADOXO010000515">
    <property type="protein sequence ID" value="KAF9803416.1"/>
    <property type="molecule type" value="Genomic_DNA"/>
</dbReference>
<evidence type="ECO:0000313" key="1">
    <source>
        <dbReference type="EMBL" id="KAF9803416.1"/>
    </source>
</evidence>
<sequence length="538" mass="58851">MALARAARVCREFSAPALAVLWRDIEDLVPLFSLFSSFKAVSPEQERVPRHGPLHELLGNVESQDVWMLCGLPTEAEVERFKLYAAFVRSACLFKTDEIDPSVFTHLSHVNGGKPLLPSARKLTFEQSVAFEAALLTLVSPSLHSLSLLFGVAAYLGNRGQITRRDHMLRTALERVCTMAPSLSYVNVSGWIRPSTLVPIAQLSNLATVQLSLVHRVTDANGELLRALSISDSLVELHIPHELAVEVAHCRGGFPNLRILEVYGGLTNVASLFSQLDSPHLRELSLTASPLNSFELLPPALDHCTRLSSLESLTISTQSMLLRSFAPPTAGEEPIAMTGLLAPILQLRRLRKLWFHVNKTFSLSDADLQAMGAAWPKLASFLVSYQVSGTVPTMRGVQALARACQHLTVLHLPCMDPSPPYAAEDLASSRHGLRLMCVERLSPSIGEAAAELATAIDAFFPRLNVPDSRSFKMFFGDIGILETPWAAVLDAVVDVRLSHRSASGAEDVDKRHSCDAYGTLNAENLNMLYRSLADSIPL</sequence>
<dbReference type="Gene3D" id="3.80.10.10">
    <property type="entry name" value="Ribonuclease Inhibitor"/>
    <property type="match status" value="1"/>
</dbReference>
<dbReference type="SUPFAM" id="SSF52047">
    <property type="entry name" value="RNI-like"/>
    <property type="match status" value="1"/>
</dbReference>
<dbReference type="Proteomes" id="UP000639403">
    <property type="component" value="Unassembled WGS sequence"/>
</dbReference>
<reference evidence="1" key="2">
    <citation type="journal article" name="Front. Microbiol.">
        <title>Degradative Capacity of Two Strains of Rhodonia placenta: From Phenotype to Genotype.</title>
        <authorList>
            <person name="Kolle M."/>
            <person name="Horta M.A.C."/>
            <person name="Nowrousian M."/>
            <person name="Ohm R.A."/>
            <person name="Benz J.P."/>
            <person name="Pilgard A."/>
        </authorList>
    </citation>
    <scope>NUCLEOTIDE SEQUENCE</scope>
    <source>
        <strain evidence="1">FPRL280</strain>
    </source>
</reference>
<proteinExistence type="predicted"/>
<name>A0A8H7NTX6_9APHY</name>
<dbReference type="InterPro" id="IPR032675">
    <property type="entry name" value="LRR_dom_sf"/>
</dbReference>
<comment type="caution">
    <text evidence="1">The sequence shown here is derived from an EMBL/GenBank/DDBJ whole genome shotgun (WGS) entry which is preliminary data.</text>
</comment>
<organism evidence="1 2">
    <name type="scientific">Rhodonia placenta</name>
    <dbReference type="NCBI Taxonomy" id="104341"/>
    <lineage>
        <taxon>Eukaryota</taxon>
        <taxon>Fungi</taxon>
        <taxon>Dikarya</taxon>
        <taxon>Basidiomycota</taxon>
        <taxon>Agaricomycotina</taxon>
        <taxon>Agaricomycetes</taxon>
        <taxon>Polyporales</taxon>
        <taxon>Adustoporiaceae</taxon>
        <taxon>Rhodonia</taxon>
    </lineage>
</organism>
<protein>
    <submittedName>
        <fullName evidence="1">Uncharacterized protein</fullName>
    </submittedName>
</protein>